<dbReference type="SUPFAM" id="SSF48403">
    <property type="entry name" value="Ankyrin repeat"/>
    <property type="match status" value="2"/>
</dbReference>
<keyword evidence="5" id="KW-1185">Reference proteome</keyword>
<accession>A0A6H5IGZ8</accession>
<proteinExistence type="predicted"/>
<reference evidence="4 5" key="1">
    <citation type="submission" date="2020-02" db="EMBL/GenBank/DDBJ databases">
        <authorList>
            <person name="Ferguson B K."/>
        </authorList>
    </citation>
    <scope>NUCLEOTIDE SEQUENCE [LARGE SCALE GENOMIC DNA]</scope>
</reference>
<evidence type="ECO:0000256" key="3">
    <source>
        <dbReference type="PROSITE-ProRule" id="PRU00023"/>
    </source>
</evidence>
<name>A0A6H5IGZ8_9HYME</name>
<dbReference type="PANTHER" id="PTHR24126:SF14">
    <property type="entry name" value="ANK_REP_REGION DOMAIN-CONTAINING PROTEIN"/>
    <property type="match status" value="1"/>
</dbReference>
<keyword evidence="2 3" id="KW-0040">ANK repeat</keyword>
<dbReference type="PRINTS" id="PR01415">
    <property type="entry name" value="ANKYRIN"/>
</dbReference>
<sequence length="888" mass="100960">MADDNQNCSSKSKSIHEEVAYQKIEEKSHEFLRKIYPFIRDYQGQLPNLKDIFQPGAIDWLLAESIKSADSGIEAKPLVDFLIRTGYKDEPKVDKDGKPLLHRATALNLETAGDCVDCWDVVIPDLFKIYDRFDVNYTDEAGYTHFHTACKYGFKEVVEKFLELGQDPNCIVTETGDSPLHVAVGYRCFNVIELLVKRGADMNLANNSGYTPLHIICEVDDDDDSMKMIFDIYKEKNLPVQVNAQDKDYQGQLPNLRDIFQPEAIDWILKESFKPSNNSGTESKLLVDFLISTGYKDEPKVDRDGKPLLHRSTPVHYVCEQYRIVNHIHIVIRELFKIYDRFDVNYTDDSGSTHFHVACDTGCLDLVEKFLELGQDPNCLVSETGDSPLHVARNKEVVELLLRNGADPNLANAEGSTLLHVVCNDDKPHDFNDDETTVKMIFDICDEKNLPVQINAQDKLGWTPLQLALKAGYKKLVECLLRNGADPNLANAEGSTPLHISSQDRFDDYDPLEPESIDWILKKSVEEDDHSIVDFVIHTGYKDEPKVDEDGQPILDRITPIHLVYEDEESTIVSKLFQIYDRFDVNYTDEDGLTHFHLACRFGCEDEVLKFLEAGQDPNSIADEDGNTPLHLALENDRKDVTKLLLRNGADPNLANENGLTPLHVICAGFCNLYCIEMAKMLFEVSDERYHPVQIDARDIKGNTPLHLAIDYRSYKNLVEFLLRNGANPNATNEEGSTPLHIACIECSETFDMLEIFFKTNKELDQLVQLDTRDNSGRTPLQYAVARLLPDVVDLLLDHGADLSGFVFPTASHFRKYFHTKGKNFKLKVASGLLAVVERLENRGYELGRSNALMIMQLFDEYDLFLNTNSVFAKCRYNDEQEREVKKP</sequence>
<dbReference type="PROSITE" id="PS50297">
    <property type="entry name" value="ANK_REP_REGION"/>
    <property type="match status" value="5"/>
</dbReference>
<feature type="repeat" description="ANK" evidence="3">
    <location>
        <begin position="175"/>
        <end position="207"/>
    </location>
</feature>
<feature type="repeat" description="ANK" evidence="3">
    <location>
        <begin position="776"/>
        <end position="804"/>
    </location>
</feature>
<dbReference type="Gene3D" id="1.25.40.20">
    <property type="entry name" value="Ankyrin repeat-containing domain"/>
    <property type="match status" value="5"/>
</dbReference>
<dbReference type="Proteomes" id="UP000479190">
    <property type="component" value="Unassembled WGS sequence"/>
</dbReference>
<dbReference type="Pfam" id="PF12796">
    <property type="entry name" value="Ank_2"/>
    <property type="match status" value="4"/>
</dbReference>
<dbReference type="Pfam" id="PF13857">
    <property type="entry name" value="Ank_5"/>
    <property type="match status" value="1"/>
</dbReference>
<evidence type="ECO:0000256" key="1">
    <source>
        <dbReference type="ARBA" id="ARBA00022737"/>
    </source>
</evidence>
<dbReference type="PANTHER" id="PTHR24126">
    <property type="entry name" value="ANKYRIN REPEAT, PH AND SEC7 DOMAIN CONTAINING PROTEIN SECG-RELATED"/>
    <property type="match status" value="1"/>
</dbReference>
<evidence type="ECO:0000313" key="4">
    <source>
        <dbReference type="EMBL" id="CAB0035019.1"/>
    </source>
</evidence>
<feature type="repeat" description="ANK" evidence="3">
    <location>
        <begin position="384"/>
        <end position="413"/>
    </location>
</feature>
<organism evidence="4 5">
    <name type="scientific">Trichogramma brassicae</name>
    <dbReference type="NCBI Taxonomy" id="86971"/>
    <lineage>
        <taxon>Eukaryota</taxon>
        <taxon>Metazoa</taxon>
        <taxon>Ecdysozoa</taxon>
        <taxon>Arthropoda</taxon>
        <taxon>Hexapoda</taxon>
        <taxon>Insecta</taxon>
        <taxon>Pterygota</taxon>
        <taxon>Neoptera</taxon>
        <taxon>Endopterygota</taxon>
        <taxon>Hymenoptera</taxon>
        <taxon>Apocrita</taxon>
        <taxon>Proctotrupomorpha</taxon>
        <taxon>Chalcidoidea</taxon>
        <taxon>Trichogrammatidae</taxon>
        <taxon>Trichogramma</taxon>
    </lineage>
</organism>
<dbReference type="InterPro" id="IPR036770">
    <property type="entry name" value="Ankyrin_rpt-contain_sf"/>
</dbReference>
<gene>
    <name evidence="4" type="ORF">TBRA_LOCUS6917</name>
</gene>
<feature type="repeat" description="ANK" evidence="3">
    <location>
        <begin position="701"/>
        <end position="734"/>
    </location>
</feature>
<evidence type="ECO:0000313" key="5">
    <source>
        <dbReference type="Proteomes" id="UP000479190"/>
    </source>
</evidence>
<evidence type="ECO:0000256" key="2">
    <source>
        <dbReference type="ARBA" id="ARBA00023043"/>
    </source>
</evidence>
<dbReference type="EMBL" id="CADCXV010000767">
    <property type="protein sequence ID" value="CAB0035019.1"/>
    <property type="molecule type" value="Genomic_DNA"/>
</dbReference>
<dbReference type="OrthoDB" id="194358at2759"/>
<dbReference type="SMART" id="SM00248">
    <property type="entry name" value="ANK"/>
    <property type="match status" value="16"/>
</dbReference>
<dbReference type="InterPro" id="IPR002110">
    <property type="entry name" value="Ankyrin_rpt"/>
</dbReference>
<dbReference type="AlphaFoldDB" id="A0A6H5IGZ8"/>
<keyword evidence="1" id="KW-0677">Repeat</keyword>
<feature type="repeat" description="ANK" evidence="3">
    <location>
        <begin position="460"/>
        <end position="492"/>
    </location>
</feature>
<dbReference type="PROSITE" id="PS50088">
    <property type="entry name" value="ANK_REPEAT"/>
    <property type="match status" value="6"/>
</dbReference>
<protein>
    <submittedName>
        <fullName evidence="4">Uncharacterized protein</fullName>
    </submittedName>
</protein>
<feature type="repeat" description="ANK" evidence="3">
    <location>
        <begin position="625"/>
        <end position="657"/>
    </location>
</feature>